<dbReference type="HOGENOM" id="CLU_116305_0_0_11"/>
<dbReference type="OrthoDB" id="3636671at2"/>
<evidence type="ECO:0000256" key="1">
    <source>
        <dbReference type="SAM" id="SignalP"/>
    </source>
</evidence>
<keyword evidence="3" id="KW-1185">Reference proteome</keyword>
<protein>
    <recommendedName>
        <fullName evidence="4">Secreted protein</fullName>
    </recommendedName>
</protein>
<organism evidence="2 3">
    <name type="scientific">Saccharomonospora cyanea NA-134</name>
    <dbReference type="NCBI Taxonomy" id="882082"/>
    <lineage>
        <taxon>Bacteria</taxon>
        <taxon>Bacillati</taxon>
        <taxon>Actinomycetota</taxon>
        <taxon>Actinomycetes</taxon>
        <taxon>Pseudonocardiales</taxon>
        <taxon>Pseudonocardiaceae</taxon>
        <taxon>Saccharomonospora</taxon>
    </lineage>
</organism>
<dbReference type="EMBL" id="CM001440">
    <property type="protein sequence ID" value="EHR59665.1"/>
    <property type="molecule type" value="Genomic_DNA"/>
</dbReference>
<dbReference type="AlphaFoldDB" id="H5XIR3"/>
<dbReference type="eggNOG" id="ENOG5033Z9A">
    <property type="taxonomic scope" value="Bacteria"/>
</dbReference>
<reference evidence="2 3" key="1">
    <citation type="submission" date="2011-11" db="EMBL/GenBank/DDBJ databases">
        <title>The Noncontiguous Finished sequence of Saccharomonospora cyanea NA-134.</title>
        <authorList>
            <consortium name="US DOE Joint Genome Institute"/>
            <person name="Lucas S."/>
            <person name="Han J."/>
            <person name="Lapidus A."/>
            <person name="Cheng J.-F."/>
            <person name="Goodwin L."/>
            <person name="Pitluck S."/>
            <person name="Peters L."/>
            <person name="Ovchinnikova G."/>
            <person name="Lu M."/>
            <person name="Detter J.C."/>
            <person name="Han C."/>
            <person name="Tapia R."/>
            <person name="Land M."/>
            <person name="Hauser L."/>
            <person name="Kyrpides N."/>
            <person name="Ivanova N."/>
            <person name="Pagani I."/>
            <person name="Brambilla E.-M."/>
            <person name="Klenk H.-P."/>
            <person name="Woyke T."/>
        </authorList>
    </citation>
    <scope>NUCLEOTIDE SEQUENCE [LARGE SCALE GENOMIC DNA]</scope>
    <source>
        <strain evidence="2 3">NA-134</strain>
    </source>
</reference>
<sequence length="144" mass="14910">MRTRACVALLTAAAFVLTGCSREAGPTPKGAPDPGPGALAVKVRALQADDCYTVPTEVRAPSCEKYVTQLANVPGNARNYATGHPRLAEAADTLDATVRAYRHNNCAKGGDADLCAATLTDMATALTDLHTELSSLPDVATQPS</sequence>
<name>H5XIR3_9PSEU</name>
<evidence type="ECO:0000313" key="3">
    <source>
        <dbReference type="Proteomes" id="UP000002791"/>
    </source>
</evidence>
<proteinExistence type="predicted"/>
<accession>H5XIR3</accession>
<dbReference type="RefSeq" id="WP_005453703.1">
    <property type="nucleotide sequence ID" value="NZ_CM001440.1"/>
</dbReference>
<feature type="signal peptide" evidence="1">
    <location>
        <begin position="1"/>
        <end position="24"/>
    </location>
</feature>
<evidence type="ECO:0000313" key="2">
    <source>
        <dbReference type="EMBL" id="EHR59665.1"/>
    </source>
</evidence>
<dbReference type="STRING" id="882082.SaccyDRAFT_0742"/>
<keyword evidence="1" id="KW-0732">Signal</keyword>
<feature type="chain" id="PRO_5003600933" description="Secreted protein" evidence="1">
    <location>
        <begin position="25"/>
        <end position="144"/>
    </location>
</feature>
<dbReference type="PROSITE" id="PS51257">
    <property type="entry name" value="PROKAR_LIPOPROTEIN"/>
    <property type="match status" value="1"/>
</dbReference>
<gene>
    <name evidence="2" type="ORF">SaccyDRAFT_0742</name>
</gene>
<dbReference type="Proteomes" id="UP000002791">
    <property type="component" value="Chromosome"/>
</dbReference>
<evidence type="ECO:0008006" key="4">
    <source>
        <dbReference type="Google" id="ProtNLM"/>
    </source>
</evidence>